<dbReference type="Gene3D" id="2.120.10.80">
    <property type="entry name" value="Kelch-type beta propeller"/>
    <property type="match status" value="1"/>
</dbReference>
<dbReference type="InterPro" id="IPR011043">
    <property type="entry name" value="Gal_Oxase/kelch_b-propeller"/>
</dbReference>
<keyword evidence="5" id="KW-1185">Reference proteome</keyword>
<feature type="compositionally biased region" description="Polar residues" evidence="3">
    <location>
        <begin position="614"/>
        <end position="639"/>
    </location>
</feature>
<keyword evidence="2" id="KW-0677">Repeat</keyword>
<feature type="non-terminal residue" evidence="4">
    <location>
        <position position="690"/>
    </location>
</feature>
<feature type="compositionally biased region" description="Low complexity" evidence="3">
    <location>
        <begin position="603"/>
        <end position="613"/>
    </location>
</feature>
<feature type="compositionally biased region" description="Low complexity" evidence="3">
    <location>
        <begin position="309"/>
        <end position="344"/>
    </location>
</feature>
<feature type="compositionally biased region" description="Basic and acidic residues" evidence="3">
    <location>
        <begin position="590"/>
        <end position="602"/>
    </location>
</feature>
<feature type="compositionally biased region" description="Polar residues" evidence="3">
    <location>
        <begin position="655"/>
        <end position="665"/>
    </location>
</feature>
<name>A0A9P6KDK9_9FUNG</name>
<feature type="compositionally biased region" description="Polar residues" evidence="3">
    <location>
        <begin position="348"/>
        <end position="405"/>
    </location>
</feature>
<sequence length="690" mass="74441">ASAFEEGKALYVKGGLAVNFQGESQAQMFSIDLSIPWSTSSVPYKEITGASPDKLLSATLTKDSKKLVMFGETVSKEYDIKRGTWRDIPVVLSEFTDHRTWSRAMDPNTGKIYAIDGYNPYFESFRPLQVHEYDPSSGAAQTISMTPGFEHFFNDVQASWNPFTNKMMMFTKDNLQKRYQYFRTWDQINGWSETITKGTQPFDRNYGSITQAYNGAKLILFGGMIPGKYLDDIYIFDIATATWTQGTSAGAENARYGTVGAVTNDLFVSWGGRNRNGEVTSNIVLIYNLKTNVWQTSYTPSRSLEPTEPGTISVSPPPTGTITGSPSPTGTITVSPPPTGTIIVGPSPTGTITAIPSPTGSGIISPIENTATPSSTDVNTATPSLTTQSSPVAPSNESQTPTPSSGARPPSLGDGNTSEPLSNRNPGGNGGPGSGMPTPKTNLSGPAAGAAFGGLLAIAKYLNQDPFKPEYYSQEDFDCDTFSLQPVSISYSVRDIQPREQVSLTTSDSRGPQSIPHGWSSQYPIPELDTLRHPEYTSESWVADEYTIHINQLNDGSATFKKNVSKTQDSPSHEGSIPKHSPAISGVGRDPQHPRGYGDFESRNSQSEESSPSPINTAQSDPTASLTISDSSRNESYGGTTLIHDSIQHLDENNSKANDQNTTSNEHPDSLTVPSNPLSEPCESGTLSHH</sequence>
<gene>
    <name evidence="4" type="ORF">BGW38_002393</name>
</gene>
<evidence type="ECO:0000256" key="1">
    <source>
        <dbReference type="ARBA" id="ARBA00022441"/>
    </source>
</evidence>
<reference evidence="4" key="1">
    <citation type="journal article" date="2020" name="Fungal Divers.">
        <title>Resolving the Mortierellaceae phylogeny through synthesis of multi-gene phylogenetics and phylogenomics.</title>
        <authorList>
            <person name="Vandepol N."/>
            <person name="Liber J."/>
            <person name="Desiro A."/>
            <person name="Na H."/>
            <person name="Kennedy M."/>
            <person name="Barry K."/>
            <person name="Grigoriev I.V."/>
            <person name="Miller A.N."/>
            <person name="O'Donnell K."/>
            <person name="Stajich J.E."/>
            <person name="Bonito G."/>
        </authorList>
    </citation>
    <scope>NUCLEOTIDE SEQUENCE</scope>
    <source>
        <strain evidence="4">KOD1015</strain>
    </source>
</reference>
<evidence type="ECO:0000313" key="4">
    <source>
        <dbReference type="EMBL" id="KAF9580812.1"/>
    </source>
</evidence>
<dbReference type="SUPFAM" id="SSF50965">
    <property type="entry name" value="Galactose oxidase, central domain"/>
    <property type="match status" value="1"/>
</dbReference>
<keyword evidence="1" id="KW-0880">Kelch repeat</keyword>
<dbReference type="Pfam" id="PF24681">
    <property type="entry name" value="Kelch_KLHDC2_KLHL20_DRC7"/>
    <property type="match status" value="1"/>
</dbReference>
<evidence type="ECO:0000256" key="2">
    <source>
        <dbReference type="ARBA" id="ARBA00022737"/>
    </source>
</evidence>
<feature type="region of interest" description="Disordered" evidence="3">
    <location>
        <begin position="299"/>
        <end position="445"/>
    </location>
</feature>
<dbReference type="OrthoDB" id="2401468at2759"/>
<evidence type="ECO:0000313" key="5">
    <source>
        <dbReference type="Proteomes" id="UP000780801"/>
    </source>
</evidence>
<dbReference type="EMBL" id="JAABOA010001836">
    <property type="protein sequence ID" value="KAF9580812.1"/>
    <property type="molecule type" value="Genomic_DNA"/>
</dbReference>
<evidence type="ECO:0000256" key="3">
    <source>
        <dbReference type="SAM" id="MobiDB-lite"/>
    </source>
</evidence>
<proteinExistence type="predicted"/>
<dbReference type="Proteomes" id="UP000780801">
    <property type="component" value="Unassembled WGS sequence"/>
</dbReference>
<dbReference type="AlphaFoldDB" id="A0A9P6KDK9"/>
<dbReference type="PANTHER" id="PTHR46093">
    <property type="entry name" value="ACYL-COA-BINDING DOMAIN-CONTAINING PROTEIN 5"/>
    <property type="match status" value="1"/>
</dbReference>
<protein>
    <recommendedName>
        <fullName evidence="6">Galactose oxidase</fullName>
    </recommendedName>
</protein>
<feature type="region of interest" description="Disordered" evidence="3">
    <location>
        <begin position="562"/>
        <end position="690"/>
    </location>
</feature>
<accession>A0A9P6KDK9</accession>
<comment type="caution">
    <text evidence="4">The sequence shown here is derived from an EMBL/GenBank/DDBJ whole genome shotgun (WGS) entry which is preliminary data.</text>
</comment>
<dbReference type="PANTHER" id="PTHR46093:SF18">
    <property type="entry name" value="FIBRONECTIN TYPE-III DOMAIN-CONTAINING PROTEIN"/>
    <property type="match status" value="1"/>
</dbReference>
<organism evidence="4 5">
    <name type="scientific">Lunasporangiospora selenospora</name>
    <dbReference type="NCBI Taxonomy" id="979761"/>
    <lineage>
        <taxon>Eukaryota</taxon>
        <taxon>Fungi</taxon>
        <taxon>Fungi incertae sedis</taxon>
        <taxon>Mucoromycota</taxon>
        <taxon>Mortierellomycotina</taxon>
        <taxon>Mortierellomycetes</taxon>
        <taxon>Mortierellales</taxon>
        <taxon>Mortierellaceae</taxon>
        <taxon>Lunasporangiospora</taxon>
    </lineage>
</organism>
<evidence type="ECO:0008006" key="6">
    <source>
        <dbReference type="Google" id="ProtNLM"/>
    </source>
</evidence>
<dbReference type="InterPro" id="IPR015915">
    <property type="entry name" value="Kelch-typ_b-propeller"/>
</dbReference>